<dbReference type="GO" id="GO:0006914">
    <property type="term" value="P:autophagy"/>
    <property type="evidence" value="ECO:0007669"/>
    <property type="project" value="TreeGrafter"/>
</dbReference>
<dbReference type="GO" id="GO:0000329">
    <property type="term" value="C:fungal-type vacuole membrane"/>
    <property type="evidence" value="ECO:0007669"/>
    <property type="project" value="TreeGrafter"/>
</dbReference>
<keyword evidence="8" id="KW-1185">Reference proteome</keyword>
<dbReference type="GO" id="GO:0012505">
    <property type="term" value="C:endomembrane system"/>
    <property type="evidence" value="ECO:0007669"/>
    <property type="project" value="UniProtKB-SubCell"/>
</dbReference>
<reference evidence="7" key="2">
    <citation type="journal article" date="2020" name="Nat. Commun.">
        <title>Large-scale genome sequencing of mycorrhizal fungi provides insights into the early evolution of symbiotic traits.</title>
        <authorList>
            <person name="Miyauchi S."/>
            <person name="Kiss E."/>
            <person name="Kuo A."/>
            <person name="Drula E."/>
            <person name="Kohler A."/>
            <person name="Sanchez-Garcia M."/>
            <person name="Morin E."/>
            <person name="Andreopoulos B."/>
            <person name="Barry K.W."/>
            <person name="Bonito G."/>
            <person name="Buee M."/>
            <person name="Carver A."/>
            <person name="Chen C."/>
            <person name="Cichocki N."/>
            <person name="Clum A."/>
            <person name="Culley D."/>
            <person name="Crous P.W."/>
            <person name="Fauchery L."/>
            <person name="Girlanda M."/>
            <person name="Hayes R.D."/>
            <person name="Keri Z."/>
            <person name="LaButti K."/>
            <person name="Lipzen A."/>
            <person name="Lombard V."/>
            <person name="Magnuson J."/>
            <person name="Maillard F."/>
            <person name="Murat C."/>
            <person name="Nolan M."/>
            <person name="Ohm R.A."/>
            <person name="Pangilinan J."/>
            <person name="Pereira M.F."/>
            <person name="Perotto S."/>
            <person name="Peter M."/>
            <person name="Pfister S."/>
            <person name="Riley R."/>
            <person name="Sitrit Y."/>
            <person name="Stielow J.B."/>
            <person name="Szollosi G."/>
            <person name="Zifcakova L."/>
            <person name="Stursova M."/>
            <person name="Spatafora J.W."/>
            <person name="Tedersoo L."/>
            <person name="Vaario L.M."/>
            <person name="Yamada A."/>
            <person name="Yan M."/>
            <person name="Wang P."/>
            <person name="Xu J."/>
            <person name="Bruns T."/>
            <person name="Baldrian P."/>
            <person name="Vilgalys R."/>
            <person name="Dunand C."/>
            <person name="Henrissat B."/>
            <person name="Grigoriev I.V."/>
            <person name="Hibbett D."/>
            <person name="Nagy L.G."/>
            <person name="Martin F.M."/>
        </authorList>
    </citation>
    <scope>NUCLEOTIDE SEQUENCE</scope>
    <source>
        <strain evidence="7">Prilba</strain>
    </source>
</reference>
<evidence type="ECO:0000256" key="4">
    <source>
        <dbReference type="PROSITE-ProRule" id="PRU01006"/>
    </source>
</evidence>
<dbReference type="Pfam" id="PF10366">
    <property type="entry name" value="Vps39_1"/>
    <property type="match status" value="1"/>
</dbReference>
<comment type="subcellular location">
    <subcellularLocation>
        <location evidence="1">Endomembrane system</location>
        <topology evidence="1">Peripheral membrane protein</topology>
    </subcellularLocation>
</comment>
<organism evidence="7 8">
    <name type="scientific">Russula ochroleuca</name>
    <dbReference type="NCBI Taxonomy" id="152965"/>
    <lineage>
        <taxon>Eukaryota</taxon>
        <taxon>Fungi</taxon>
        <taxon>Dikarya</taxon>
        <taxon>Basidiomycota</taxon>
        <taxon>Agaricomycotina</taxon>
        <taxon>Agaricomycetes</taxon>
        <taxon>Russulales</taxon>
        <taxon>Russulaceae</taxon>
        <taxon>Russula</taxon>
    </lineage>
</organism>
<dbReference type="InterPro" id="IPR000547">
    <property type="entry name" value="Clathrin_H-chain/VPS_repeat"/>
</dbReference>
<keyword evidence="2" id="KW-0472">Membrane</keyword>
<feature type="repeat" description="CHCR" evidence="4">
    <location>
        <begin position="752"/>
        <end position="910"/>
    </location>
</feature>
<dbReference type="AlphaFoldDB" id="A0A9P5TDA6"/>
<dbReference type="GO" id="GO:0034058">
    <property type="term" value="P:endosomal vesicle fusion"/>
    <property type="evidence" value="ECO:0007669"/>
    <property type="project" value="TreeGrafter"/>
</dbReference>
<dbReference type="InterPro" id="IPR036322">
    <property type="entry name" value="WD40_repeat_dom_sf"/>
</dbReference>
<sequence>MAPFEPPECVLTGFKERIEALSLQGDRLYVGTATGNLSVYSVVSPAEGNAYTVTHLETKRNFTRKAIDQLRFVKDINSLVVLSQSQVTLFNLPDLSSPTPLPKAKTAFSFAVHTSVQHLYPDGKKTRPQDTEFSSPTIPVPTVITYLVVGCQRKLVVYSWKDGEAQDTKESPLPHSARTIAFLNSEVVCLAFEADYVLFSLDSMSMIEIYSAPTTSKPAAGIGNVGMSAFTGLGGLGGYMTLGLGSKLRPCATNVGDANVLIAKDNDGFFIGLDGKPSRKPHISWPAPPEDVSFVKPYIFAILPAGSVPKAPGGDVGSATGQPTFYSSPVLQIHSSISLQLSQSLPLPFNSPQPTSPPAPVNYTLRLLTPSPSAKSPLFLVSTPTDRATAASEGSSIWCFRMKPWGEQVDELIDAGKYAGALALLDIIDAALLPDKDRRTSLTKALDAVSQFRTGEFDPALDLFVTLNINPAKVISLYPQSISGRLSVPHEQWIQMFGGPTPKAPREATSSSSSSSEHGGDIEEPALSGQTVALAGKVGKLKTPHDGIPPGLKDSDTASITSKKVKPRKDTFSRSIESLLQYLPDRRQKLLSALEAFHITPAQSHRHASLSETSIDSLRGIPDAPFSSLTPEQLVLCAQVVDTALFKSYLVVRPGLLGPLCRRDNWCEVADVEETLATREKYSELIDLYNVRKMHPKALELLRHLSEKETDMKDKLGPSISYLQRLSPEYLDTIFQYSKWILNENAEMALEIFTSEEVELPPQHVANFLESANRKFCARYLEFLIEERHEESYIYHDRLAELYLKMTVDTKKGDAESRNRAYGKLLLFADNTTHFRIDRLLGMLPSDDLFEARAILLGKLGRHDSALELYVYRLRDYDKAERYCKRMFQPGTETRNIFLTLLRIYLRPLVKTADDLLWPALELIERHGPRLDPEETLQLLPPLVSARDVRIFLIGALRVPRFDARVVREVALARKDQVARKLMYLEANRVKITDSRICPQCHKRIGPSAIVVHAPGGEVTHYHCREAFTKRLKEIRQT</sequence>
<evidence type="ECO:0000256" key="2">
    <source>
        <dbReference type="ARBA" id="ARBA00023136"/>
    </source>
</evidence>
<dbReference type="PROSITE" id="PS50219">
    <property type="entry name" value="CNH"/>
    <property type="match status" value="1"/>
</dbReference>
<dbReference type="Proteomes" id="UP000759537">
    <property type="component" value="Unassembled WGS sequence"/>
</dbReference>
<name>A0A9P5TDA6_9AGAM</name>
<dbReference type="InterPro" id="IPR019452">
    <property type="entry name" value="VPS39/TGF_beta_rcpt-assoc_1"/>
</dbReference>
<dbReference type="SUPFAM" id="SSF50978">
    <property type="entry name" value="WD40 repeat-like"/>
    <property type="match status" value="1"/>
</dbReference>
<gene>
    <name evidence="7" type="ORF">DFH94DRAFT_623079</name>
</gene>
<dbReference type="Pfam" id="PF10367">
    <property type="entry name" value="zf-Vps39_C"/>
    <property type="match status" value="1"/>
</dbReference>
<evidence type="ECO:0000313" key="8">
    <source>
        <dbReference type="Proteomes" id="UP000759537"/>
    </source>
</evidence>
<feature type="region of interest" description="Disordered" evidence="5">
    <location>
        <begin position="540"/>
        <end position="567"/>
    </location>
</feature>
<evidence type="ECO:0000313" key="7">
    <source>
        <dbReference type="EMBL" id="KAF8486196.1"/>
    </source>
</evidence>
<evidence type="ECO:0000256" key="1">
    <source>
        <dbReference type="ARBA" id="ARBA00004184"/>
    </source>
</evidence>
<evidence type="ECO:0000256" key="3">
    <source>
        <dbReference type="ARBA" id="ARBA00038201"/>
    </source>
</evidence>
<evidence type="ECO:0000256" key="5">
    <source>
        <dbReference type="SAM" id="MobiDB-lite"/>
    </source>
</evidence>
<proteinExistence type="inferred from homology"/>
<feature type="domain" description="CNH" evidence="6">
    <location>
        <begin position="15"/>
        <end position="360"/>
    </location>
</feature>
<dbReference type="InterPro" id="IPR001180">
    <property type="entry name" value="CNH_dom"/>
</dbReference>
<accession>A0A9P5TDA6</accession>
<dbReference type="PANTHER" id="PTHR12894:SF49">
    <property type="entry name" value="VAM6_VPS39-LIKE PROTEIN"/>
    <property type="match status" value="1"/>
</dbReference>
<dbReference type="InterPro" id="IPR019453">
    <property type="entry name" value="VPS39/TGFA1_Znf"/>
</dbReference>
<dbReference type="OrthoDB" id="5325112at2759"/>
<evidence type="ECO:0000259" key="6">
    <source>
        <dbReference type="PROSITE" id="PS50219"/>
    </source>
</evidence>
<comment type="similarity">
    <text evidence="3">Belongs to the VAM6/VPS39 family.</text>
</comment>
<feature type="region of interest" description="Disordered" evidence="5">
    <location>
        <begin position="495"/>
        <end position="527"/>
    </location>
</feature>
<reference evidence="7" key="1">
    <citation type="submission" date="2019-10" db="EMBL/GenBank/DDBJ databases">
        <authorList>
            <consortium name="DOE Joint Genome Institute"/>
            <person name="Kuo A."/>
            <person name="Miyauchi S."/>
            <person name="Kiss E."/>
            <person name="Drula E."/>
            <person name="Kohler A."/>
            <person name="Sanchez-Garcia M."/>
            <person name="Andreopoulos B."/>
            <person name="Barry K.W."/>
            <person name="Bonito G."/>
            <person name="Buee M."/>
            <person name="Carver A."/>
            <person name="Chen C."/>
            <person name="Cichocki N."/>
            <person name="Clum A."/>
            <person name="Culley D."/>
            <person name="Crous P.W."/>
            <person name="Fauchery L."/>
            <person name="Girlanda M."/>
            <person name="Hayes R."/>
            <person name="Keri Z."/>
            <person name="LaButti K."/>
            <person name="Lipzen A."/>
            <person name="Lombard V."/>
            <person name="Magnuson J."/>
            <person name="Maillard F."/>
            <person name="Morin E."/>
            <person name="Murat C."/>
            <person name="Nolan M."/>
            <person name="Ohm R."/>
            <person name="Pangilinan J."/>
            <person name="Pereira M."/>
            <person name="Perotto S."/>
            <person name="Peter M."/>
            <person name="Riley R."/>
            <person name="Sitrit Y."/>
            <person name="Stielow B."/>
            <person name="Szollosi G."/>
            <person name="Zifcakova L."/>
            <person name="Stursova M."/>
            <person name="Spatafora J.W."/>
            <person name="Tedersoo L."/>
            <person name="Vaario L.-M."/>
            <person name="Yamada A."/>
            <person name="Yan M."/>
            <person name="Wang P."/>
            <person name="Xu J."/>
            <person name="Bruns T."/>
            <person name="Baldrian P."/>
            <person name="Vilgalys R."/>
            <person name="Henrissat B."/>
            <person name="Grigoriev I.V."/>
            <person name="Hibbett D."/>
            <person name="Nagy L.G."/>
            <person name="Martin F.M."/>
        </authorList>
    </citation>
    <scope>NUCLEOTIDE SEQUENCE</scope>
    <source>
        <strain evidence="7">Prilba</strain>
    </source>
</reference>
<dbReference type="PANTHER" id="PTHR12894">
    <property type="entry name" value="CNH DOMAIN CONTAINING"/>
    <property type="match status" value="1"/>
</dbReference>
<dbReference type="EMBL" id="WHVB01000002">
    <property type="protein sequence ID" value="KAF8486196.1"/>
    <property type="molecule type" value="Genomic_DNA"/>
</dbReference>
<comment type="caution">
    <text evidence="7">The sequence shown here is derived from an EMBL/GenBank/DDBJ whole genome shotgun (WGS) entry which is preliminary data.</text>
</comment>
<protein>
    <recommendedName>
        <fullName evidence="6">CNH domain-containing protein</fullName>
    </recommendedName>
</protein>
<dbReference type="GO" id="GO:0006886">
    <property type="term" value="P:intracellular protein transport"/>
    <property type="evidence" value="ECO:0007669"/>
    <property type="project" value="UniProtKB-UniRule"/>
</dbReference>
<dbReference type="InterPro" id="IPR032914">
    <property type="entry name" value="Vam6/VPS39/TRAP1"/>
</dbReference>
<dbReference type="Pfam" id="PF00780">
    <property type="entry name" value="CNH"/>
    <property type="match status" value="1"/>
</dbReference>
<dbReference type="PROSITE" id="PS50236">
    <property type="entry name" value="CHCR"/>
    <property type="match status" value="1"/>
</dbReference>